<evidence type="ECO:0000313" key="6">
    <source>
        <dbReference type="Proteomes" id="UP000233100"/>
    </source>
</evidence>
<dbReference type="SMART" id="SM00431">
    <property type="entry name" value="SCAN"/>
    <property type="match status" value="1"/>
</dbReference>
<proteinExistence type="predicted"/>
<dbReference type="InterPro" id="IPR038269">
    <property type="entry name" value="SCAN_sf"/>
</dbReference>
<reference evidence="5" key="3">
    <citation type="submission" date="2025-09" db="UniProtKB">
        <authorList>
            <consortium name="Ensembl"/>
        </authorList>
    </citation>
    <scope>IDENTIFICATION</scope>
</reference>
<evidence type="ECO:0000256" key="2">
    <source>
        <dbReference type="PROSITE-ProRule" id="PRU00187"/>
    </source>
</evidence>
<accession>A0A7N9CFI3</accession>
<dbReference type="AlphaFoldDB" id="A0A7N9CFI3"/>
<dbReference type="FunFam" id="1.10.4020.10:FF:000001">
    <property type="entry name" value="zinc finger protein 263 isoform X1"/>
    <property type="match status" value="1"/>
</dbReference>
<dbReference type="Gene3D" id="1.10.4020.10">
    <property type="entry name" value="DNA breaking-rejoining enzymes"/>
    <property type="match status" value="1"/>
</dbReference>
<dbReference type="GO" id="GO:0005634">
    <property type="term" value="C:nucleus"/>
    <property type="evidence" value="ECO:0007669"/>
    <property type="project" value="UniProtKB-SubCell"/>
</dbReference>
<comment type="subcellular location">
    <subcellularLocation>
        <location evidence="2">Nucleus</location>
    </subcellularLocation>
</comment>
<keyword evidence="6" id="KW-1185">Reference proteome</keyword>
<gene>
    <name evidence="5" type="primary">ZSCAN30</name>
</gene>
<organism evidence="5 6">
    <name type="scientific">Macaca fascicularis</name>
    <name type="common">Crab-eating macaque</name>
    <name type="synonym">Cynomolgus monkey</name>
    <dbReference type="NCBI Taxonomy" id="9541"/>
    <lineage>
        <taxon>Eukaryota</taxon>
        <taxon>Metazoa</taxon>
        <taxon>Chordata</taxon>
        <taxon>Craniata</taxon>
        <taxon>Vertebrata</taxon>
        <taxon>Euteleostomi</taxon>
        <taxon>Mammalia</taxon>
        <taxon>Eutheria</taxon>
        <taxon>Euarchontoglires</taxon>
        <taxon>Primates</taxon>
        <taxon>Haplorrhini</taxon>
        <taxon>Catarrhini</taxon>
        <taxon>Cercopithecidae</taxon>
        <taxon>Cercopithecinae</taxon>
        <taxon>Macaca</taxon>
    </lineage>
</organism>
<name>A0A7N9CFI3_MACFA</name>
<feature type="domain" description="SCAN box" evidence="4">
    <location>
        <begin position="181"/>
        <end position="263"/>
    </location>
</feature>
<evidence type="ECO:0000256" key="1">
    <source>
        <dbReference type="ARBA" id="ARBA00023242"/>
    </source>
</evidence>
<evidence type="ECO:0000313" key="5">
    <source>
        <dbReference type="Ensembl" id="ENSMFAP00000048016.1"/>
    </source>
</evidence>
<dbReference type="InterPro" id="IPR003309">
    <property type="entry name" value="SCAN_dom"/>
</dbReference>
<dbReference type="PANTHER" id="PTHR45935">
    <property type="entry name" value="PROTEIN ZBED8-RELATED"/>
    <property type="match status" value="1"/>
</dbReference>
<reference evidence="5" key="2">
    <citation type="submission" date="2025-08" db="UniProtKB">
        <authorList>
            <consortium name="Ensembl"/>
        </authorList>
    </citation>
    <scope>IDENTIFICATION</scope>
</reference>
<protein>
    <submittedName>
        <fullName evidence="5">Zinc finger and SCAN domain containing 30</fullName>
    </submittedName>
</protein>
<dbReference type="Bgee" id="ENSMFAG00000032605">
    <property type="expression patterns" value="Expressed in cerebellum and 13 other cell types or tissues"/>
</dbReference>
<reference evidence="5 6" key="1">
    <citation type="submission" date="2013-03" db="EMBL/GenBank/DDBJ databases">
        <authorList>
            <person name="Warren W."/>
            <person name="Wilson R.K."/>
        </authorList>
    </citation>
    <scope>NUCLEOTIDE SEQUENCE</scope>
</reference>
<dbReference type="Ensembl" id="ENSMFAT00000081766.1">
    <property type="protein sequence ID" value="ENSMFAP00000048016.1"/>
    <property type="gene ID" value="ENSMFAG00000032605.2"/>
</dbReference>
<dbReference type="CDD" id="cd07936">
    <property type="entry name" value="SCAN"/>
    <property type="match status" value="1"/>
</dbReference>
<dbReference type="Pfam" id="PF02023">
    <property type="entry name" value="SCAN"/>
    <property type="match status" value="1"/>
</dbReference>
<dbReference type="PANTHER" id="PTHR45935:SF30">
    <property type="entry name" value="SCAN BOX DOMAIN-CONTAINING PROTEIN"/>
    <property type="match status" value="1"/>
</dbReference>
<evidence type="ECO:0000259" key="4">
    <source>
        <dbReference type="PROSITE" id="PS50804"/>
    </source>
</evidence>
<dbReference type="InterPro" id="IPR050916">
    <property type="entry name" value="SCAN-C2H2_zinc_finger"/>
</dbReference>
<feature type="region of interest" description="Disordered" evidence="3">
    <location>
        <begin position="1"/>
        <end position="68"/>
    </location>
</feature>
<evidence type="ECO:0000256" key="3">
    <source>
        <dbReference type="SAM" id="MobiDB-lite"/>
    </source>
</evidence>
<dbReference type="Proteomes" id="UP000233100">
    <property type="component" value="Chromosome 18"/>
</dbReference>
<dbReference type="SUPFAM" id="SSF47353">
    <property type="entry name" value="Retrovirus capsid dimerization domain-like"/>
    <property type="match status" value="1"/>
</dbReference>
<dbReference type="PROSITE" id="PS50804">
    <property type="entry name" value="SCAN_BOX"/>
    <property type="match status" value="1"/>
</dbReference>
<sequence>MLGQFRACPEPRPAVPRLLPLPTRETRGAPPPVSASSTRPCAARGQSPRRNSYKLLLPRTPPGPLRSTWRPRHSWAGPVPAPALPQLLGLSSSQSACLRSILRSWNSEGISRTQISISSLPHLGSLFRLSLPRMSGKATVLAYHAPEEQEGLLIVKVEEENYVLGQDFGLEGNPWTQEVFRQKFRQFSYSDSTGPREALSRLRELCCQWLRPEVHSKEQILELLVLEQFLAILPEELQAWVREHRPENGEEAVIMLEELGKELEEPRQQDTTHDQEMFWQEVTSTGAVKSLNSPVQPLENQCKSETQESQAFPEREMGSHHVALAGIKLLGSAICLPRPPKVLGLQDRWKMKKHFIFPSTLLFPEAGSKDSCDQLGHDGMAFCHEYSGRLRLCHGGL</sequence>
<keyword evidence="1 2" id="KW-0539">Nucleus</keyword>
<dbReference type="GeneTree" id="ENSGT00940000162162"/>